<feature type="transmembrane region" description="Helical" evidence="6">
    <location>
        <begin position="320"/>
        <end position="339"/>
    </location>
</feature>
<organism evidence="8 9">
    <name type="scientific">Sphingomonas naphthae</name>
    <dbReference type="NCBI Taxonomy" id="1813468"/>
    <lineage>
        <taxon>Bacteria</taxon>
        <taxon>Pseudomonadati</taxon>
        <taxon>Pseudomonadota</taxon>
        <taxon>Alphaproteobacteria</taxon>
        <taxon>Sphingomonadales</taxon>
        <taxon>Sphingomonadaceae</taxon>
        <taxon>Sphingomonas</taxon>
    </lineage>
</organism>
<dbReference type="InterPro" id="IPR011701">
    <property type="entry name" value="MFS"/>
</dbReference>
<keyword evidence="9" id="KW-1185">Reference proteome</keyword>
<feature type="transmembrane region" description="Helical" evidence="6">
    <location>
        <begin position="410"/>
        <end position="430"/>
    </location>
</feature>
<dbReference type="PROSITE" id="PS50850">
    <property type="entry name" value="MFS"/>
    <property type="match status" value="1"/>
</dbReference>
<feature type="transmembrane region" description="Helical" evidence="6">
    <location>
        <begin position="93"/>
        <end position="112"/>
    </location>
</feature>
<feature type="domain" description="Major facilitator superfamily (MFS) profile" evidence="7">
    <location>
        <begin position="28"/>
        <end position="435"/>
    </location>
</feature>
<dbReference type="InterPro" id="IPR020846">
    <property type="entry name" value="MFS_dom"/>
</dbReference>
<evidence type="ECO:0000256" key="3">
    <source>
        <dbReference type="ARBA" id="ARBA00022692"/>
    </source>
</evidence>
<gene>
    <name evidence="8" type="ORF">PQ455_05115</name>
</gene>
<dbReference type="CDD" id="cd17319">
    <property type="entry name" value="MFS_ExuT_GudP_like"/>
    <property type="match status" value="1"/>
</dbReference>
<evidence type="ECO:0000313" key="9">
    <source>
        <dbReference type="Proteomes" id="UP001220395"/>
    </source>
</evidence>
<evidence type="ECO:0000256" key="4">
    <source>
        <dbReference type="ARBA" id="ARBA00022989"/>
    </source>
</evidence>
<dbReference type="EMBL" id="CP117411">
    <property type="protein sequence ID" value="WCT74613.1"/>
    <property type="molecule type" value="Genomic_DNA"/>
</dbReference>
<dbReference type="Gene3D" id="1.20.1250.20">
    <property type="entry name" value="MFS general substrate transporter like domains"/>
    <property type="match status" value="2"/>
</dbReference>
<feature type="transmembrane region" description="Helical" evidence="6">
    <location>
        <begin position="254"/>
        <end position="275"/>
    </location>
</feature>
<evidence type="ECO:0000256" key="6">
    <source>
        <dbReference type="SAM" id="Phobius"/>
    </source>
</evidence>
<dbReference type="Pfam" id="PF07690">
    <property type="entry name" value="MFS_1"/>
    <property type="match status" value="1"/>
</dbReference>
<dbReference type="InterPro" id="IPR036259">
    <property type="entry name" value="MFS_trans_sf"/>
</dbReference>
<evidence type="ECO:0000256" key="1">
    <source>
        <dbReference type="ARBA" id="ARBA00004141"/>
    </source>
</evidence>
<dbReference type="PANTHER" id="PTHR43791">
    <property type="entry name" value="PERMEASE-RELATED"/>
    <property type="match status" value="1"/>
</dbReference>
<feature type="transmembrane region" description="Helical" evidence="6">
    <location>
        <begin position="24"/>
        <end position="41"/>
    </location>
</feature>
<reference evidence="8 9" key="1">
    <citation type="submission" date="2023-02" db="EMBL/GenBank/DDBJ databases">
        <title>Genome sequence of Sphingomonas naphthae.</title>
        <authorList>
            <person name="Kim S."/>
            <person name="Heo J."/>
            <person name="Kwon S.-W."/>
        </authorList>
    </citation>
    <scope>NUCLEOTIDE SEQUENCE [LARGE SCALE GENOMIC DNA]</scope>
    <source>
        <strain evidence="8 9">KACC 18716</strain>
    </source>
</reference>
<dbReference type="SUPFAM" id="SSF103473">
    <property type="entry name" value="MFS general substrate transporter"/>
    <property type="match status" value="1"/>
</dbReference>
<evidence type="ECO:0000256" key="5">
    <source>
        <dbReference type="ARBA" id="ARBA00023136"/>
    </source>
</evidence>
<feature type="transmembrane region" description="Helical" evidence="6">
    <location>
        <begin position="152"/>
        <end position="175"/>
    </location>
</feature>
<feature type="transmembrane region" description="Helical" evidence="6">
    <location>
        <begin position="345"/>
        <end position="365"/>
    </location>
</feature>
<dbReference type="RefSeq" id="WP_273689792.1">
    <property type="nucleotide sequence ID" value="NZ_CP117411.1"/>
</dbReference>
<protein>
    <submittedName>
        <fullName evidence="8">MFS transporter</fullName>
    </submittedName>
</protein>
<feature type="transmembrane region" description="Helical" evidence="6">
    <location>
        <begin position="377"/>
        <end position="398"/>
    </location>
</feature>
<keyword evidence="4 6" id="KW-1133">Transmembrane helix</keyword>
<sequence>MQSELTASAPYVPAVGKLKIYTKIMLRLIPFLGLCLMTSSLDRVNVSFAKLQMLDELQFSNAVYGIGAGIFFLGYIPFEVPSNAILARVGAKLWIGRIMITWGIMSGLMMFVQTPAQFYVLRFLLGMAEAGGLPGVLYYLTSWFPSWRRGRVIGLLMLGGPIATMFGGPISGIIMQDMHGLNGWSGWQWLFLLEAMPSVILGLIAFFYLPKSPTAAKWLSPEEKTFLADELAHDVRQAPPGLHRFRDGLLNKRVWLLGGIDFSILLATYAMGFWLPTFIRGAGETDLVRIGFLCAIPSMAGIAGLLLLSASSDKYRERRWHIIVPFLVAAVALSTSTLFLDNVAMIVICFAVAMMMVTGTISVFFTLPATFLTGPAAAAGFALACSLANIAGLVSNSITGFALELTGSPASALLIFSGSLCVSCLIVYSLPPKLVNR</sequence>
<dbReference type="PANTHER" id="PTHR43791:SF36">
    <property type="entry name" value="TRANSPORTER, PUTATIVE (AFU_ORTHOLOGUE AFUA_6G08340)-RELATED"/>
    <property type="match status" value="1"/>
</dbReference>
<name>A0ABY7TMZ4_9SPHN</name>
<feature type="transmembrane region" description="Helical" evidence="6">
    <location>
        <begin position="61"/>
        <end position="81"/>
    </location>
</feature>
<feature type="transmembrane region" description="Helical" evidence="6">
    <location>
        <begin position="287"/>
        <end position="308"/>
    </location>
</feature>
<comment type="subcellular location">
    <subcellularLocation>
        <location evidence="1">Membrane</location>
        <topology evidence="1">Multi-pass membrane protein</topology>
    </subcellularLocation>
</comment>
<keyword evidence="2" id="KW-0813">Transport</keyword>
<evidence type="ECO:0000313" key="8">
    <source>
        <dbReference type="EMBL" id="WCT74613.1"/>
    </source>
</evidence>
<keyword evidence="5 6" id="KW-0472">Membrane</keyword>
<keyword evidence="3 6" id="KW-0812">Transmembrane</keyword>
<proteinExistence type="predicted"/>
<evidence type="ECO:0000259" key="7">
    <source>
        <dbReference type="PROSITE" id="PS50850"/>
    </source>
</evidence>
<feature type="transmembrane region" description="Helical" evidence="6">
    <location>
        <begin position="118"/>
        <end position="140"/>
    </location>
</feature>
<feature type="transmembrane region" description="Helical" evidence="6">
    <location>
        <begin position="187"/>
        <end position="209"/>
    </location>
</feature>
<accession>A0ABY7TMZ4</accession>
<evidence type="ECO:0000256" key="2">
    <source>
        <dbReference type="ARBA" id="ARBA00022448"/>
    </source>
</evidence>
<dbReference type="Proteomes" id="UP001220395">
    <property type="component" value="Chromosome"/>
</dbReference>